<dbReference type="Pfam" id="PF02230">
    <property type="entry name" value="Abhydrolase_2"/>
    <property type="match status" value="1"/>
</dbReference>
<evidence type="ECO:0000259" key="1">
    <source>
        <dbReference type="Pfam" id="PF02230"/>
    </source>
</evidence>
<feature type="domain" description="Phospholipase/carboxylesterase/thioesterase" evidence="1">
    <location>
        <begin position="24"/>
        <end position="212"/>
    </location>
</feature>
<sequence length="215" mass="24901">MSNQFSTVDFSFEAPYLVRGKTPKEAKRIWILFHGYGQNIEFFSKKFQQYEKSDCLIIPQGLSLFYLDNKYRKVGASWLTKEYREYGRKNQINYIHQIIKKELGDIDPNDKELIIFGFSQGVATASRVVSELNLKPDHLIFYAGNPAHDISFPLKLKPNTQVHFVYGDKDEYITEENATKIIDYIKDLTKITPEVMRYQGLHTINSSILGTIITS</sequence>
<dbReference type="Proteomes" id="UP001209885">
    <property type="component" value="Unassembled WGS sequence"/>
</dbReference>
<accession>A0ABT3RS31</accession>
<dbReference type="SUPFAM" id="SSF53474">
    <property type="entry name" value="alpha/beta-Hydrolases"/>
    <property type="match status" value="1"/>
</dbReference>
<dbReference type="InterPro" id="IPR003140">
    <property type="entry name" value="PLipase/COase/thioEstase"/>
</dbReference>
<dbReference type="RefSeq" id="WP_266056448.1">
    <property type="nucleotide sequence ID" value="NZ_JAPFQN010000005.1"/>
</dbReference>
<evidence type="ECO:0000313" key="2">
    <source>
        <dbReference type="EMBL" id="MCX2743980.1"/>
    </source>
</evidence>
<comment type="caution">
    <text evidence="2">The sequence shown here is derived from an EMBL/GenBank/DDBJ whole genome shotgun (WGS) entry which is preliminary data.</text>
</comment>
<evidence type="ECO:0000313" key="3">
    <source>
        <dbReference type="Proteomes" id="UP001209885"/>
    </source>
</evidence>
<dbReference type="EMBL" id="JAPFQN010000005">
    <property type="protein sequence ID" value="MCX2743980.1"/>
    <property type="molecule type" value="Genomic_DNA"/>
</dbReference>
<dbReference type="InterPro" id="IPR029058">
    <property type="entry name" value="AB_hydrolase_fold"/>
</dbReference>
<keyword evidence="3" id="KW-1185">Reference proteome</keyword>
<protein>
    <recommendedName>
        <fullName evidence="1">Phospholipase/carboxylesterase/thioesterase domain-containing protein</fullName>
    </recommendedName>
</protein>
<name>A0ABT3RS31_9BACT</name>
<proteinExistence type="predicted"/>
<gene>
    <name evidence="2" type="ORF">OO013_08900</name>
</gene>
<organism evidence="2 3">
    <name type="scientific">Mangrovivirga halotolerans</name>
    <dbReference type="NCBI Taxonomy" id="2993936"/>
    <lineage>
        <taxon>Bacteria</taxon>
        <taxon>Pseudomonadati</taxon>
        <taxon>Bacteroidota</taxon>
        <taxon>Cytophagia</taxon>
        <taxon>Cytophagales</taxon>
        <taxon>Mangrovivirgaceae</taxon>
        <taxon>Mangrovivirga</taxon>
    </lineage>
</organism>
<reference evidence="2 3" key="1">
    <citation type="submission" date="2022-11" db="EMBL/GenBank/DDBJ databases">
        <title>The characterization of three novel Bacteroidetes species and genomic analysis of their roles in tidal elemental geochemical cycles.</title>
        <authorList>
            <person name="Ma K."/>
        </authorList>
    </citation>
    <scope>NUCLEOTIDE SEQUENCE [LARGE SCALE GENOMIC DNA]</scope>
    <source>
        <strain evidence="2 3">M17</strain>
    </source>
</reference>
<dbReference type="Gene3D" id="3.40.50.1820">
    <property type="entry name" value="alpha/beta hydrolase"/>
    <property type="match status" value="1"/>
</dbReference>